<dbReference type="Pfam" id="PF07787">
    <property type="entry name" value="TMEM43"/>
    <property type="match status" value="1"/>
</dbReference>
<keyword evidence="2" id="KW-0812">Transmembrane</keyword>
<comment type="caution">
    <text evidence="3">The sequence shown here is derived from an EMBL/GenBank/DDBJ whole genome shotgun (WGS) entry which is preliminary data.</text>
</comment>
<keyword evidence="2" id="KW-1133">Transmembrane helix</keyword>
<evidence type="ECO:0000256" key="1">
    <source>
        <dbReference type="SAM" id="MobiDB-lite"/>
    </source>
</evidence>
<protein>
    <submittedName>
        <fullName evidence="3">Uncharacterized protein</fullName>
    </submittedName>
</protein>
<sequence>MATSALARDDVSPTGAPPQPQGEPSFSGFVEDRDFGVRTSQFGLDRRVEMFQWQRDGDDRYEQVWKPALVDASGFAPGHDNPLSFPLESRRWWATDVTLDGKPLDLAVLKALGQWQDFRPGFTRLPANLAATFQPEGDGLGSSINPLDPKIGDLRIYWRELHLPPLAGHVELRDGRWQLSARTEKAVLNARPLPSVAQDVQVSERNLGPWTLGAALVLVAVVGVSLFGRRRRRR</sequence>
<evidence type="ECO:0000313" key="4">
    <source>
        <dbReference type="Proteomes" id="UP000030017"/>
    </source>
</evidence>
<dbReference type="AlphaFoldDB" id="A0A0A0EJ19"/>
<feature type="transmembrane region" description="Helical" evidence="2">
    <location>
        <begin position="207"/>
        <end position="228"/>
    </location>
</feature>
<dbReference type="EMBL" id="AVPS01000009">
    <property type="protein sequence ID" value="KGM50956.1"/>
    <property type="molecule type" value="Genomic_DNA"/>
</dbReference>
<accession>A0A0A0EJ19</accession>
<proteinExistence type="predicted"/>
<evidence type="ECO:0000313" key="3">
    <source>
        <dbReference type="EMBL" id="KGM50956.1"/>
    </source>
</evidence>
<keyword evidence="4" id="KW-1185">Reference proteome</keyword>
<gene>
    <name evidence="3" type="ORF">N792_12830</name>
</gene>
<dbReference type="InterPro" id="IPR012430">
    <property type="entry name" value="TMEM43_fam"/>
</dbReference>
<name>A0A0A0EJ19_9GAMM</name>
<organism evidence="3 4">
    <name type="scientific">Lysobacter concretionis Ko07 = DSM 16239</name>
    <dbReference type="NCBI Taxonomy" id="1122185"/>
    <lineage>
        <taxon>Bacteria</taxon>
        <taxon>Pseudomonadati</taxon>
        <taxon>Pseudomonadota</taxon>
        <taxon>Gammaproteobacteria</taxon>
        <taxon>Lysobacterales</taxon>
        <taxon>Lysobacteraceae</taxon>
        <taxon>Novilysobacter</taxon>
    </lineage>
</organism>
<reference evidence="3 4" key="1">
    <citation type="submission" date="2013-08" db="EMBL/GenBank/DDBJ databases">
        <title>Genome sequencing of Lysobacter.</title>
        <authorList>
            <person name="Zhang S."/>
            <person name="Wang G."/>
        </authorList>
    </citation>
    <scope>NUCLEOTIDE SEQUENCE [LARGE SCALE GENOMIC DNA]</scope>
    <source>
        <strain evidence="3 4">Ko07</strain>
    </source>
</reference>
<dbReference type="STRING" id="1122185.N792_12830"/>
<keyword evidence="2" id="KW-0472">Membrane</keyword>
<evidence type="ECO:0000256" key="2">
    <source>
        <dbReference type="SAM" id="Phobius"/>
    </source>
</evidence>
<feature type="region of interest" description="Disordered" evidence="1">
    <location>
        <begin position="1"/>
        <end position="30"/>
    </location>
</feature>
<dbReference type="Proteomes" id="UP000030017">
    <property type="component" value="Unassembled WGS sequence"/>
</dbReference>